<dbReference type="Proteomes" id="UP000181790">
    <property type="component" value="Unassembled WGS sequence"/>
</dbReference>
<dbReference type="OrthoDB" id="965307at2"/>
<dbReference type="RefSeq" id="WP_071503310.1">
    <property type="nucleotide sequence ID" value="NZ_MORL01000005.1"/>
</dbReference>
<gene>
    <name evidence="1" type="ORF">BLX24_11550</name>
</gene>
<name>A0A1S2VJD3_9BACT</name>
<dbReference type="AlphaFoldDB" id="A0A1S2VJD3"/>
<reference evidence="1 2" key="1">
    <citation type="submission" date="2016-10" db="EMBL/GenBank/DDBJ databases">
        <title>Arsenicibacter rosenii gen. nov., sp. nov., an efficient arsenic-methylating bacterium isolated from an arsenic-contaminated paddy soil.</title>
        <authorList>
            <person name="Huang K."/>
        </authorList>
    </citation>
    <scope>NUCLEOTIDE SEQUENCE [LARGE SCALE GENOMIC DNA]</scope>
    <source>
        <strain evidence="1 2">SM-1</strain>
    </source>
</reference>
<accession>A0A1S2VJD3</accession>
<evidence type="ECO:0000313" key="2">
    <source>
        <dbReference type="Proteomes" id="UP000181790"/>
    </source>
</evidence>
<organism evidence="1 2">
    <name type="scientific">Arsenicibacter rosenii</name>
    <dbReference type="NCBI Taxonomy" id="1750698"/>
    <lineage>
        <taxon>Bacteria</taxon>
        <taxon>Pseudomonadati</taxon>
        <taxon>Bacteroidota</taxon>
        <taxon>Cytophagia</taxon>
        <taxon>Cytophagales</taxon>
        <taxon>Spirosomataceae</taxon>
        <taxon>Arsenicibacter</taxon>
    </lineage>
</organism>
<sequence>MSVTEAFGDIASLIAQMAPEKVINLKASSTMSAQVEALISKKKEGSITPDESAELERFLGLDIFISLAKARARLILHQ</sequence>
<dbReference type="EMBL" id="MORL01000005">
    <property type="protein sequence ID" value="OIN58859.1"/>
    <property type="molecule type" value="Genomic_DNA"/>
</dbReference>
<proteinExistence type="predicted"/>
<protein>
    <submittedName>
        <fullName evidence="1">Uncharacterized protein</fullName>
    </submittedName>
</protein>
<evidence type="ECO:0000313" key="1">
    <source>
        <dbReference type="EMBL" id="OIN58859.1"/>
    </source>
</evidence>
<comment type="caution">
    <text evidence="1">The sequence shown here is derived from an EMBL/GenBank/DDBJ whole genome shotgun (WGS) entry which is preliminary data.</text>
</comment>
<keyword evidence="2" id="KW-1185">Reference proteome</keyword>